<dbReference type="Proteomes" id="UP000182829">
    <property type="component" value="Unassembled WGS sequence"/>
</dbReference>
<protein>
    <submittedName>
        <fullName evidence="1">HTH domain-containing protein</fullName>
    </submittedName>
</protein>
<dbReference type="InterPro" id="IPR007381">
    <property type="entry name" value="CheF1/F2"/>
</dbReference>
<dbReference type="GO" id="GO:0006935">
    <property type="term" value="P:chemotaxis"/>
    <property type="evidence" value="ECO:0007669"/>
    <property type="project" value="InterPro"/>
</dbReference>
<proteinExistence type="predicted"/>
<dbReference type="PANTHER" id="PTHR42201">
    <property type="entry name" value="TAXIS PROTEIN"/>
    <property type="match status" value="1"/>
</dbReference>
<organism evidence="1 2">
    <name type="scientific">Natronobacterium gregoryi</name>
    <dbReference type="NCBI Taxonomy" id="44930"/>
    <lineage>
        <taxon>Archaea</taxon>
        <taxon>Methanobacteriati</taxon>
        <taxon>Methanobacteriota</taxon>
        <taxon>Stenosarchaea group</taxon>
        <taxon>Halobacteria</taxon>
        <taxon>Halobacteriales</taxon>
        <taxon>Natrialbaceae</taxon>
        <taxon>Natronobacterium</taxon>
    </lineage>
</organism>
<evidence type="ECO:0000313" key="2">
    <source>
        <dbReference type="Proteomes" id="UP000182829"/>
    </source>
</evidence>
<dbReference type="Pfam" id="PF04283">
    <property type="entry name" value="CheF-arch"/>
    <property type="match status" value="1"/>
</dbReference>
<reference evidence="1 2" key="1">
    <citation type="submission" date="2016-10" db="EMBL/GenBank/DDBJ databases">
        <authorList>
            <person name="de Groot N.N."/>
        </authorList>
    </citation>
    <scope>NUCLEOTIDE SEQUENCE [LARGE SCALE GENOMIC DNA]</scope>
    <source>
        <strain evidence="1 2">SP2</strain>
    </source>
</reference>
<dbReference type="RefSeq" id="WP_005577736.1">
    <property type="nucleotide sequence ID" value="NZ_FORO01000002.1"/>
</dbReference>
<accession>A0A1I3JJQ2</accession>
<dbReference type="GeneID" id="14209114"/>
<dbReference type="PANTHER" id="PTHR42201:SF1">
    <property type="entry name" value="TAXIS PROTEIN"/>
    <property type="match status" value="1"/>
</dbReference>
<gene>
    <name evidence="1" type="ORF">SAMN05443661_102131</name>
</gene>
<dbReference type="EMBL" id="FORO01000002">
    <property type="protein sequence ID" value="SFI60487.1"/>
    <property type="molecule type" value="Genomic_DNA"/>
</dbReference>
<sequence length="288" mass="32052">MSEDIVADITCRFFLSKKRGDGKPVKGRIILTERRMVLASAAEKKTIPLSRVVDVNVGSVPYQVKSFFDDTVTVAYKGSERTQTAIIESEDENVEKLTSILFRLLLNDRKVAIQHPTRIDGRRRDAPVVLGELSVVSQQIVVQTQNRSVCIDVANITQLDQANRIGDDDRTTLVVTHINDETGQAITSLIAPARSQHVNLLARYIHLGLDELREEIENIQLSKPEKRLLVNLHSTGGELDFRNVLDGDPAYVTNVLHSVRRKNLIVETGNDISLTARGRIVVSEQIGA</sequence>
<dbReference type="OrthoDB" id="337296at2157"/>
<evidence type="ECO:0000313" key="1">
    <source>
        <dbReference type="EMBL" id="SFI60487.1"/>
    </source>
</evidence>
<dbReference type="AlphaFoldDB" id="A0A1I3JJQ2"/>
<name>A0A1I3JJQ2_9EURY</name>
<dbReference type="OMA" id="MNILGRY"/>